<dbReference type="Gene3D" id="1.10.10.10">
    <property type="entry name" value="Winged helix-like DNA-binding domain superfamily/Winged helix DNA-binding domain"/>
    <property type="match status" value="1"/>
</dbReference>
<dbReference type="RefSeq" id="WP_172606995.1">
    <property type="nucleotide sequence ID" value="NZ_UGGU01000005.1"/>
</dbReference>
<sequence length="397" mass="46252">MKNTNDLIFKPNELIEVVSRPISILGLRAYNSILKRLQEENTDRIVISPSEILNEIGATNSYDELYQYLDELQKTQVKSIDKRGKTWGSFVLISEFKKLDEGIFVAVPPTIFNVLSKNNKKQEELYYTTLKLLEEKSFKCSYSIIFFEIFKKYEKIELPKYSLETLKDLTKTQDKYRVYADFKKRVLAPAIKEINNFNKELEYSFEEIYTGRKVTDIQFFKKFKPKSKIIDAEIMGEVTLSEKLLKAIKKAKKSIYLNKSYSDKAMKKLLAKYDETLIIRALEESSKYNQEIKSFSSLMTAKIEDIKNSSNEAIEKKLDEVVAPVPKKRKEITEENIADIFETDENIEELKRLLIKQAKEQGKLNDMSSSIINACKTREDIEMVANNLKIELNLELF</sequence>
<accession>A0A377H030</accession>
<dbReference type="AlphaFoldDB" id="A0A377H030"/>
<dbReference type="InterPro" id="IPR036388">
    <property type="entry name" value="WH-like_DNA-bd_sf"/>
</dbReference>
<evidence type="ECO:0000313" key="2">
    <source>
        <dbReference type="Proteomes" id="UP000255328"/>
    </source>
</evidence>
<evidence type="ECO:0000313" key="1">
    <source>
        <dbReference type="EMBL" id="STO35698.1"/>
    </source>
</evidence>
<organism evidence="1 2">
    <name type="scientific">Fusobacterium necrogenes</name>
    <dbReference type="NCBI Taxonomy" id="858"/>
    <lineage>
        <taxon>Bacteria</taxon>
        <taxon>Fusobacteriati</taxon>
        <taxon>Fusobacteriota</taxon>
        <taxon>Fusobacteriia</taxon>
        <taxon>Fusobacteriales</taxon>
        <taxon>Fusobacteriaceae</taxon>
        <taxon>Fusobacterium</taxon>
    </lineage>
</organism>
<dbReference type="Proteomes" id="UP000255328">
    <property type="component" value="Unassembled WGS sequence"/>
</dbReference>
<dbReference type="SUPFAM" id="SSF46785">
    <property type="entry name" value="Winged helix' DNA-binding domain"/>
    <property type="match status" value="1"/>
</dbReference>
<protein>
    <submittedName>
        <fullName evidence="1">Protein involved in initiation of plasmid replication</fullName>
    </submittedName>
</protein>
<proteinExistence type="predicted"/>
<gene>
    <name evidence="1" type="ORF">NCTC10723_01905</name>
</gene>
<dbReference type="Pfam" id="PF21205">
    <property type="entry name" value="Rep3_C"/>
    <property type="match status" value="1"/>
</dbReference>
<dbReference type="EMBL" id="UGGU01000005">
    <property type="protein sequence ID" value="STO35698.1"/>
    <property type="molecule type" value="Genomic_DNA"/>
</dbReference>
<reference evidence="1 2" key="1">
    <citation type="submission" date="2018-06" db="EMBL/GenBank/DDBJ databases">
        <authorList>
            <consortium name="Pathogen Informatics"/>
            <person name="Doyle S."/>
        </authorList>
    </citation>
    <scope>NUCLEOTIDE SEQUENCE [LARGE SCALE GENOMIC DNA]</scope>
    <source>
        <strain evidence="1 2">NCTC10723</strain>
    </source>
</reference>
<dbReference type="InterPro" id="IPR036390">
    <property type="entry name" value="WH_DNA-bd_sf"/>
</dbReference>
<name>A0A377H030_9FUSO</name>
<keyword evidence="2" id="KW-1185">Reference proteome</keyword>